<gene>
    <name evidence="2" type="ORF">E2C01_030461</name>
</gene>
<comment type="caution">
    <text evidence="2">The sequence shown here is derived from an EMBL/GenBank/DDBJ whole genome shotgun (WGS) entry which is preliminary data.</text>
</comment>
<dbReference type="Proteomes" id="UP000324222">
    <property type="component" value="Unassembled WGS sequence"/>
</dbReference>
<keyword evidence="3" id="KW-1185">Reference proteome</keyword>
<sequence length="101" mass="11129">MFNKLYNEGYGAFQRVEREVLVDAEHSDAEVRDSQVGEEEVGGGSHAGVHPHHQQHHEVACKEGRSDIRKGERLRGTGSSSGLLLSQLLAKDLHVSHYTLG</sequence>
<evidence type="ECO:0000313" key="2">
    <source>
        <dbReference type="EMBL" id="MPC36988.1"/>
    </source>
</evidence>
<feature type="compositionally biased region" description="Basic and acidic residues" evidence="1">
    <location>
        <begin position="56"/>
        <end position="75"/>
    </location>
</feature>
<feature type="region of interest" description="Disordered" evidence="1">
    <location>
        <begin position="26"/>
        <end position="80"/>
    </location>
</feature>
<dbReference type="AlphaFoldDB" id="A0A5B7EVA0"/>
<dbReference type="EMBL" id="VSRR010003652">
    <property type="protein sequence ID" value="MPC36988.1"/>
    <property type="molecule type" value="Genomic_DNA"/>
</dbReference>
<proteinExistence type="predicted"/>
<reference evidence="2 3" key="1">
    <citation type="submission" date="2019-05" db="EMBL/GenBank/DDBJ databases">
        <title>Another draft genome of Portunus trituberculatus and its Hox gene families provides insights of decapod evolution.</title>
        <authorList>
            <person name="Jeong J.-H."/>
            <person name="Song I."/>
            <person name="Kim S."/>
            <person name="Choi T."/>
            <person name="Kim D."/>
            <person name="Ryu S."/>
            <person name="Kim W."/>
        </authorList>
    </citation>
    <scope>NUCLEOTIDE SEQUENCE [LARGE SCALE GENOMIC DNA]</scope>
    <source>
        <tissue evidence="2">Muscle</tissue>
    </source>
</reference>
<evidence type="ECO:0000256" key="1">
    <source>
        <dbReference type="SAM" id="MobiDB-lite"/>
    </source>
</evidence>
<name>A0A5B7EVA0_PORTR</name>
<accession>A0A5B7EVA0</accession>
<feature type="compositionally biased region" description="Basic and acidic residues" evidence="1">
    <location>
        <begin position="26"/>
        <end position="35"/>
    </location>
</feature>
<protein>
    <submittedName>
        <fullName evidence="2">Uncharacterized protein</fullName>
    </submittedName>
</protein>
<organism evidence="2 3">
    <name type="scientific">Portunus trituberculatus</name>
    <name type="common">Swimming crab</name>
    <name type="synonym">Neptunus trituberculatus</name>
    <dbReference type="NCBI Taxonomy" id="210409"/>
    <lineage>
        <taxon>Eukaryota</taxon>
        <taxon>Metazoa</taxon>
        <taxon>Ecdysozoa</taxon>
        <taxon>Arthropoda</taxon>
        <taxon>Crustacea</taxon>
        <taxon>Multicrustacea</taxon>
        <taxon>Malacostraca</taxon>
        <taxon>Eumalacostraca</taxon>
        <taxon>Eucarida</taxon>
        <taxon>Decapoda</taxon>
        <taxon>Pleocyemata</taxon>
        <taxon>Brachyura</taxon>
        <taxon>Eubrachyura</taxon>
        <taxon>Portunoidea</taxon>
        <taxon>Portunidae</taxon>
        <taxon>Portuninae</taxon>
        <taxon>Portunus</taxon>
    </lineage>
</organism>
<evidence type="ECO:0000313" key="3">
    <source>
        <dbReference type="Proteomes" id="UP000324222"/>
    </source>
</evidence>